<accession>A0ABX2F4C0</accession>
<dbReference type="EMBL" id="JAAATY010000009">
    <property type="protein sequence ID" value="NRN66184.1"/>
    <property type="molecule type" value="Genomic_DNA"/>
</dbReference>
<evidence type="ECO:0000313" key="6">
    <source>
        <dbReference type="Proteomes" id="UP000763557"/>
    </source>
</evidence>
<evidence type="ECO:0000256" key="1">
    <source>
        <dbReference type="SAM" id="Coils"/>
    </source>
</evidence>
<reference evidence="5 6" key="1">
    <citation type="submission" date="2020-01" db="EMBL/GenBank/DDBJ databases">
        <title>Kibdelosporangium persica a novel Actinomycetes from a hot desert in Iran.</title>
        <authorList>
            <person name="Safaei N."/>
            <person name="Zaburannyi N."/>
            <person name="Mueller R."/>
            <person name="Wink J."/>
        </authorList>
    </citation>
    <scope>NUCLEOTIDE SEQUENCE [LARGE SCALE GENOMIC DNA]</scope>
    <source>
        <strain evidence="5 6">4NS15</strain>
    </source>
</reference>
<dbReference type="Pfam" id="PF20570">
    <property type="entry name" value="DUF6779"/>
    <property type="match status" value="1"/>
</dbReference>
<feature type="compositionally biased region" description="Low complexity" evidence="2">
    <location>
        <begin position="204"/>
        <end position="218"/>
    </location>
</feature>
<feature type="transmembrane region" description="Helical" evidence="3">
    <location>
        <begin position="20"/>
        <end position="38"/>
    </location>
</feature>
<evidence type="ECO:0000259" key="4">
    <source>
        <dbReference type="Pfam" id="PF20570"/>
    </source>
</evidence>
<dbReference type="RefSeq" id="WP_217280652.1">
    <property type="nucleotide sequence ID" value="NZ_CBCSGW010000060.1"/>
</dbReference>
<keyword evidence="3" id="KW-1133">Transmembrane helix</keyword>
<name>A0ABX2F4C0_9PSEU</name>
<proteinExistence type="predicted"/>
<protein>
    <submittedName>
        <fullName evidence="5">CONSERVED TRANSMEMBRANE PROTEIN RICH IN ALANINE AND ARGININE AND PROLINE</fullName>
    </submittedName>
</protein>
<evidence type="ECO:0000256" key="3">
    <source>
        <dbReference type="SAM" id="Phobius"/>
    </source>
</evidence>
<comment type="caution">
    <text evidence="5">The sequence shown here is derived from an EMBL/GenBank/DDBJ whole genome shotgun (WGS) entry which is preliminary data.</text>
</comment>
<feature type="compositionally biased region" description="Pro residues" evidence="2">
    <location>
        <begin position="349"/>
        <end position="358"/>
    </location>
</feature>
<gene>
    <name evidence="5" type="ORF">GC106_34030</name>
</gene>
<feature type="region of interest" description="Disordered" evidence="2">
    <location>
        <begin position="184"/>
        <end position="463"/>
    </location>
</feature>
<evidence type="ECO:0000313" key="5">
    <source>
        <dbReference type="EMBL" id="NRN66184.1"/>
    </source>
</evidence>
<keyword evidence="3 5" id="KW-0812">Transmembrane</keyword>
<feature type="compositionally biased region" description="Basic and acidic residues" evidence="2">
    <location>
        <begin position="193"/>
        <end position="203"/>
    </location>
</feature>
<evidence type="ECO:0000256" key="2">
    <source>
        <dbReference type="SAM" id="MobiDB-lite"/>
    </source>
</evidence>
<feature type="transmembrane region" description="Helical" evidence="3">
    <location>
        <begin position="44"/>
        <end position="64"/>
    </location>
</feature>
<dbReference type="Proteomes" id="UP000763557">
    <property type="component" value="Unassembled WGS sequence"/>
</dbReference>
<dbReference type="InterPro" id="IPR046706">
    <property type="entry name" value="DUF6779"/>
</dbReference>
<feature type="compositionally biased region" description="Pro residues" evidence="2">
    <location>
        <begin position="289"/>
        <end position="305"/>
    </location>
</feature>
<feature type="coiled-coil region" evidence="1">
    <location>
        <begin position="95"/>
        <end position="131"/>
    </location>
</feature>
<keyword evidence="3" id="KW-0472">Membrane</keyword>
<keyword evidence="1" id="KW-0175">Coiled coil</keyword>
<feature type="compositionally biased region" description="Polar residues" evidence="2">
    <location>
        <begin position="406"/>
        <end position="420"/>
    </location>
</feature>
<organism evidence="5 6">
    <name type="scientific">Kibdelosporangium persicum</name>
    <dbReference type="NCBI Taxonomy" id="2698649"/>
    <lineage>
        <taxon>Bacteria</taxon>
        <taxon>Bacillati</taxon>
        <taxon>Actinomycetota</taxon>
        <taxon>Actinomycetes</taxon>
        <taxon>Pseudonocardiales</taxon>
        <taxon>Pseudonocardiaceae</taxon>
        <taxon>Kibdelosporangium</taxon>
    </lineage>
</organism>
<feature type="domain" description="DUF6779" evidence="4">
    <location>
        <begin position="45"/>
        <end position="153"/>
    </location>
</feature>
<sequence>MSGRAAPTRDSSRVPSTARLLLGGALVLVLGATLILVLTDDARFLKMGILAALWAALVGAFLAARFRRQVADKTDDAASMQAVYELELEREIAARREFELELEAEVKRKAEEQSRADIEALRSELGQLRETLQSLLGGEVLVERFALQAQATRMRSLPDESHQLPQQGQMMKRLNPAGNQQQVIIPSDPQTELIDRVPADRPRGGNARPQPQRPQQQRPAREPAERQVQIRPPRRDDPADPGSGWWEPVTPVNQQYHRPVAGDSANSLGEGIDPDWTPSWERNGSQPPSQSPSQPPSRPQAGRPPRPPKKPEPQPSRPMPRPEPEAPTQIQPLPETPEPTVRKPVVRSPEPPPPPPPVRKPEPATRVVQVPPTIDESAGRRRAPESPGPEAAGGGRRRKPDDAPSWQETFQARQQEQPSGSHAKPAPPPEPTGSHAEGKSVNELLAAYGAGGDKPRRRRRKKD</sequence>
<keyword evidence="6" id="KW-1185">Reference proteome</keyword>